<reference evidence="2 3" key="1">
    <citation type="journal article" date="2019" name="Nat. Microbiol.">
        <title>Mediterranean grassland soil C-N compound turnover is dependent on rainfall and depth, and is mediated by genomically divergent microorganisms.</title>
        <authorList>
            <person name="Diamond S."/>
            <person name="Andeer P.F."/>
            <person name="Li Z."/>
            <person name="Crits-Christoph A."/>
            <person name="Burstein D."/>
            <person name="Anantharaman K."/>
            <person name="Lane K.R."/>
            <person name="Thomas B.C."/>
            <person name="Pan C."/>
            <person name="Northen T.R."/>
            <person name="Banfield J.F."/>
        </authorList>
    </citation>
    <scope>NUCLEOTIDE SEQUENCE [LARGE SCALE GENOMIC DNA]</scope>
    <source>
        <strain evidence="2">WS_8</strain>
    </source>
</reference>
<dbReference type="EMBL" id="VBOY01000065">
    <property type="protein sequence ID" value="TMQ65808.1"/>
    <property type="molecule type" value="Genomic_DNA"/>
</dbReference>
<dbReference type="PANTHER" id="PTHR21015:SF28">
    <property type="entry name" value="SLL1722 PROTEIN"/>
    <property type="match status" value="1"/>
</dbReference>
<comment type="caution">
    <text evidence="2">The sequence shown here is derived from an EMBL/GenBank/DDBJ whole genome shotgun (WGS) entry which is preliminary data.</text>
</comment>
<name>A0A538TQD3_UNCEI</name>
<dbReference type="Gene3D" id="3.40.50.2000">
    <property type="entry name" value="Glycogen Phosphorylase B"/>
    <property type="match status" value="1"/>
</dbReference>
<feature type="domain" description="Glycosyl transferase family 28 C-terminal" evidence="1">
    <location>
        <begin position="240"/>
        <end position="362"/>
    </location>
</feature>
<sequence>MTMHARTILLYAQDNQGLGHINRTLTIARGILASHPDVVAYIATKSAVASHFELPARCDYVKLPTFLAPDPCQLSTEETEAEKQRFRTIRARILRDAALGLKPSLVLVDHEPLGSKGEFRDGLCALKAERPETRFVFGLRDIMDDPARIRETWREMGVYGAFNDLYDGIAVYGSPALYDVSQAYGLPEPVRRKLHYCGYVVRDLPTLDPAAVRQRHQLPANGKLVLATVGSGFDGYPVLKAAQAAVGRLNGKYPNLFTLLVTGPLMPPAEQASLRAGETSAIRVVSHADVFQLMTTADAVLCMGGYNSVCEALAVARPLVTVPRATHKIEQQIRAETLAAHGLARMVHPRDLSGERLAGALDWALGRDPRTHARLVRRIIPTFDGAARVTAYLSRWLTGD</sequence>
<evidence type="ECO:0000313" key="3">
    <source>
        <dbReference type="Proteomes" id="UP000316609"/>
    </source>
</evidence>
<gene>
    <name evidence="2" type="ORF">E6K78_07120</name>
</gene>
<dbReference type="Proteomes" id="UP000316609">
    <property type="component" value="Unassembled WGS sequence"/>
</dbReference>
<dbReference type="Pfam" id="PF04101">
    <property type="entry name" value="Glyco_tran_28_C"/>
    <property type="match status" value="1"/>
</dbReference>
<organism evidence="2 3">
    <name type="scientific">Eiseniibacteriota bacterium</name>
    <dbReference type="NCBI Taxonomy" id="2212470"/>
    <lineage>
        <taxon>Bacteria</taxon>
        <taxon>Candidatus Eiseniibacteriota</taxon>
    </lineage>
</organism>
<dbReference type="SUPFAM" id="SSF53756">
    <property type="entry name" value="UDP-Glycosyltransferase/glycogen phosphorylase"/>
    <property type="match status" value="1"/>
</dbReference>
<protein>
    <recommendedName>
        <fullName evidence="1">Glycosyl transferase family 28 C-terminal domain-containing protein</fullName>
    </recommendedName>
</protein>
<dbReference type="AlphaFoldDB" id="A0A538TQD3"/>
<dbReference type="InterPro" id="IPR007235">
    <property type="entry name" value="Glyco_trans_28_C"/>
</dbReference>
<proteinExistence type="predicted"/>
<evidence type="ECO:0000313" key="2">
    <source>
        <dbReference type="EMBL" id="TMQ65808.1"/>
    </source>
</evidence>
<dbReference type="GO" id="GO:0016758">
    <property type="term" value="F:hexosyltransferase activity"/>
    <property type="evidence" value="ECO:0007669"/>
    <property type="project" value="InterPro"/>
</dbReference>
<evidence type="ECO:0000259" key="1">
    <source>
        <dbReference type="Pfam" id="PF04101"/>
    </source>
</evidence>
<dbReference type="PANTHER" id="PTHR21015">
    <property type="entry name" value="UDP-N-ACETYLGLUCOSAMINE--N-ACETYLMURAMYL-(PENTAPEPTIDE) PYROPHOSPHORYL-UNDECAPRENOL N-ACETYLGLUCOSAMINE TRANSFERASE 1"/>
    <property type="match status" value="1"/>
</dbReference>
<accession>A0A538TQD3</accession>